<comment type="caution">
    <text evidence="7">The sequence shown here is derived from an EMBL/GenBank/DDBJ whole genome shotgun (WGS) entry which is preliminary data.</text>
</comment>
<accession>A0AA40LIN8</accession>
<comment type="subcellular location">
    <subcellularLocation>
        <location evidence="1">Cytoplasm</location>
    </subcellularLocation>
</comment>
<proteinExistence type="inferred from homology"/>
<dbReference type="SUPFAM" id="SSF47240">
    <property type="entry name" value="Ferritin-like"/>
    <property type="match status" value="1"/>
</dbReference>
<dbReference type="Gene3D" id="3.90.190.10">
    <property type="entry name" value="Protein tyrosine phosphatase superfamily"/>
    <property type="match status" value="1"/>
</dbReference>
<evidence type="ECO:0000313" key="7">
    <source>
        <dbReference type="EMBL" id="KAK1333104.1"/>
    </source>
</evidence>
<dbReference type="PRINTS" id="PR01910">
    <property type="entry name" value="ADSPHPHTASEB"/>
</dbReference>
<evidence type="ECO:0000256" key="3">
    <source>
        <dbReference type="ARBA" id="ARBA00022490"/>
    </source>
</evidence>
<dbReference type="GO" id="GO:0004725">
    <property type="term" value="F:protein tyrosine phosphatase activity"/>
    <property type="evidence" value="ECO:0007669"/>
    <property type="project" value="TreeGrafter"/>
</dbReference>
<organism evidence="7 8">
    <name type="scientific">Cnephaeus nilssonii</name>
    <name type="common">Northern bat</name>
    <name type="synonym">Eptesicus nilssonii</name>
    <dbReference type="NCBI Taxonomy" id="3371016"/>
    <lineage>
        <taxon>Eukaryota</taxon>
        <taxon>Metazoa</taxon>
        <taxon>Chordata</taxon>
        <taxon>Craniata</taxon>
        <taxon>Vertebrata</taxon>
        <taxon>Euteleostomi</taxon>
        <taxon>Mammalia</taxon>
        <taxon>Eutheria</taxon>
        <taxon>Laurasiatheria</taxon>
        <taxon>Chiroptera</taxon>
        <taxon>Yangochiroptera</taxon>
        <taxon>Vespertilionidae</taxon>
        <taxon>Cnephaeus</taxon>
    </lineage>
</organism>
<keyword evidence="8" id="KW-1185">Reference proteome</keyword>
<protein>
    <submittedName>
        <fullName evidence="7">Uncharacterized protein</fullName>
    </submittedName>
</protein>
<dbReference type="GO" id="GO:0005737">
    <property type="term" value="C:cytoplasm"/>
    <property type="evidence" value="ECO:0007669"/>
    <property type="project" value="UniProtKB-SubCell"/>
</dbReference>
<evidence type="ECO:0000313" key="8">
    <source>
        <dbReference type="Proteomes" id="UP001177744"/>
    </source>
</evidence>
<evidence type="ECO:0000256" key="2">
    <source>
        <dbReference type="ARBA" id="ARBA00008601"/>
    </source>
</evidence>
<dbReference type="Gene3D" id="1.20.1260.10">
    <property type="match status" value="1"/>
</dbReference>
<dbReference type="GO" id="GO:0017017">
    <property type="term" value="F:MAP kinase tyrosine/serine/threonine phosphatase activity"/>
    <property type="evidence" value="ECO:0007669"/>
    <property type="project" value="InterPro"/>
</dbReference>
<gene>
    <name evidence="7" type="ORF">QTO34_006640</name>
</gene>
<dbReference type="EMBL" id="JAULJE010000017">
    <property type="protein sequence ID" value="KAK1333104.1"/>
    <property type="molecule type" value="Genomic_DNA"/>
</dbReference>
<feature type="compositionally biased region" description="Basic and acidic residues" evidence="6">
    <location>
        <begin position="1"/>
        <end position="10"/>
    </location>
</feature>
<evidence type="ECO:0000256" key="5">
    <source>
        <dbReference type="ARBA" id="ARBA00048336"/>
    </source>
</evidence>
<dbReference type="InterPro" id="IPR009078">
    <property type="entry name" value="Ferritin-like_SF"/>
</dbReference>
<dbReference type="InterPro" id="IPR012347">
    <property type="entry name" value="Ferritin-like"/>
</dbReference>
<comment type="similarity">
    <text evidence="2">Belongs to the protein-tyrosine phosphatase family. Non-receptor class dual specificity subfamily.</text>
</comment>
<feature type="region of interest" description="Disordered" evidence="6">
    <location>
        <begin position="1"/>
        <end position="33"/>
    </location>
</feature>
<reference evidence="7" key="1">
    <citation type="submission" date="2023-06" db="EMBL/GenBank/DDBJ databases">
        <title>Reference genome for the Northern bat (Eptesicus nilssonii), a most northern bat species.</title>
        <authorList>
            <person name="Laine V.N."/>
            <person name="Pulliainen A.T."/>
            <person name="Lilley T.M."/>
        </authorList>
    </citation>
    <scope>NUCLEOTIDE SEQUENCE</scope>
    <source>
        <strain evidence="7">BLF_Eptnil</strain>
        <tissue evidence="7">Kidney</tissue>
    </source>
</reference>
<comment type="catalytic activity">
    <reaction evidence="4">
        <text>O-phospho-L-seryl-[protein] + H2O = L-seryl-[protein] + phosphate</text>
        <dbReference type="Rhea" id="RHEA:20629"/>
        <dbReference type="Rhea" id="RHEA-COMP:9863"/>
        <dbReference type="Rhea" id="RHEA-COMP:11604"/>
        <dbReference type="ChEBI" id="CHEBI:15377"/>
        <dbReference type="ChEBI" id="CHEBI:29999"/>
        <dbReference type="ChEBI" id="CHEBI:43474"/>
        <dbReference type="ChEBI" id="CHEBI:83421"/>
        <dbReference type="EC" id="3.1.3.16"/>
    </reaction>
</comment>
<feature type="region of interest" description="Disordered" evidence="6">
    <location>
        <begin position="191"/>
        <end position="219"/>
    </location>
</feature>
<comment type="catalytic activity">
    <reaction evidence="5">
        <text>O-phospho-L-threonyl-[protein] + H2O = L-threonyl-[protein] + phosphate</text>
        <dbReference type="Rhea" id="RHEA:47004"/>
        <dbReference type="Rhea" id="RHEA-COMP:11060"/>
        <dbReference type="Rhea" id="RHEA-COMP:11605"/>
        <dbReference type="ChEBI" id="CHEBI:15377"/>
        <dbReference type="ChEBI" id="CHEBI:30013"/>
        <dbReference type="ChEBI" id="CHEBI:43474"/>
        <dbReference type="ChEBI" id="CHEBI:61977"/>
        <dbReference type="EC" id="3.1.3.16"/>
    </reaction>
</comment>
<dbReference type="AlphaFoldDB" id="A0AA40LIN8"/>
<sequence length="422" mass="46955">MVEQVREWHQATEGCQVPSRFSPTQLRQPPARGRSRVASSLYISSGVAANRLMLPGHRVINVPGETVNTLHEDIQSAQVPVAGTPISRLWDFLDPIAEHIHGVERQPGRTRLQPLGLASLVKYHTVSLLDAHTWTKSCRPIIRPNNGFWEEASYRSFSCLARKPCAGSAPVFNLQLFSTDTSRRCVLRQSSYSHLSPPPGQQAHLPPESPSPLSSSATQGQPKVQASLRWWLPSHPGPPEAQCLDEQTQGHPFFQPLTTLLRLIQSSPSEPPPRPVNMPGGFSTLTPYCPTIMSFQIHQNYFTEVDAAVNRLANLHLQASHTYLSLASILTLMMWLWRAWATSSTSWWRRSALQNQRGGCILFQVVLKPPQHEWAKLRTHGSRPGLGEEPEPGPPGAEALVLPAQTLPSVISCRTTSWYLYI</sequence>
<dbReference type="Proteomes" id="UP001177744">
    <property type="component" value="Unassembled WGS sequence"/>
</dbReference>
<keyword evidence="3" id="KW-0963">Cytoplasm</keyword>
<evidence type="ECO:0000256" key="4">
    <source>
        <dbReference type="ARBA" id="ARBA00047761"/>
    </source>
</evidence>
<dbReference type="PANTHER" id="PTHR46495:SF2">
    <property type="entry name" value="DUAL SPECIFICITY PROTEIN PHOSPHATASE 18"/>
    <property type="match status" value="1"/>
</dbReference>
<evidence type="ECO:0000256" key="6">
    <source>
        <dbReference type="SAM" id="MobiDB-lite"/>
    </source>
</evidence>
<dbReference type="InterPro" id="IPR020420">
    <property type="entry name" value="Atypical_DUSP_subfamB"/>
</dbReference>
<dbReference type="PANTHER" id="PTHR46495">
    <property type="entry name" value="DUAL SPECIFICITY PROTEIN PHOSPHATASE 21"/>
    <property type="match status" value="1"/>
</dbReference>
<dbReference type="InterPro" id="IPR029021">
    <property type="entry name" value="Prot-tyrosine_phosphatase-like"/>
</dbReference>
<evidence type="ECO:0000256" key="1">
    <source>
        <dbReference type="ARBA" id="ARBA00004496"/>
    </source>
</evidence>
<name>A0AA40LIN8_CNENI</name>
<dbReference type="GO" id="GO:0004722">
    <property type="term" value="F:protein serine/threonine phosphatase activity"/>
    <property type="evidence" value="ECO:0007669"/>
    <property type="project" value="UniProtKB-EC"/>
</dbReference>